<evidence type="ECO:0000259" key="4">
    <source>
        <dbReference type="Pfam" id="PF02225"/>
    </source>
</evidence>
<dbReference type="InterPro" id="IPR039373">
    <property type="entry name" value="Peptidase_M28B"/>
</dbReference>
<dbReference type="InterPro" id="IPR046450">
    <property type="entry name" value="PA_dom_sf"/>
</dbReference>
<feature type="domain" description="Transferrin receptor-like dimerisation" evidence="5">
    <location>
        <begin position="620"/>
        <end position="723"/>
    </location>
</feature>
<dbReference type="InterPro" id="IPR036757">
    <property type="entry name" value="TFR-like_dimer_dom_sf"/>
</dbReference>
<keyword evidence="7" id="KW-0645">Protease</keyword>
<dbReference type="CDD" id="cd08022">
    <property type="entry name" value="M28_PSMA_like"/>
    <property type="match status" value="1"/>
</dbReference>
<organism evidence="7 8">
    <name type="scientific">Candidatus Sulfotelmatobacter kueseliae</name>
    <dbReference type="NCBI Taxonomy" id="2042962"/>
    <lineage>
        <taxon>Bacteria</taxon>
        <taxon>Pseudomonadati</taxon>
        <taxon>Acidobacteriota</taxon>
        <taxon>Terriglobia</taxon>
        <taxon>Terriglobales</taxon>
        <taxon>Candidatus Korobacteraceae</taxon>
        <taxon>Candidatus Sulfotelmatobacter</taxon>
    </lineage>
</organism>
<keyword evidence="7" id="KW-0378">Hydrolase</keyword>
<dbReference type="Gene3D" id="3.50.30.30">
    <property type="match status" value="1"/>
</dbReference>
<dbReference type="InterPro" id="IPR007365">
    <property type="entry name" value="TFR-like_dimer_dom"/>
</dbReference>
<sequence length="726" mass="79088">MPMKLLSAALFSSALLLSASLTTADGHPPGASSSAPAIFGFRDATAESAVEVRFLAVPDPKLAEQHLRILTQAPHMAGTVEDKATADYVAQKFRDAGLDTEIVEYRVWMNYPAEVSVDLTAPAGVTMHGPTREHVDSDSFQDDPRVVMPFSAMSPSGDVEAEVVYANYGTPDDFEKIEKLKVDVRGKIVLVRYGQNFRGVKVFVAQERGAAGVIIYSDPADDGWRRGDKYPDGPWRPDTGVQRGSVGYMFEFPGDPTTPGIASTPSLPDSRRISPGQSAQMPKIPVTPLSYHDVWPVLEHLDGPASPREWQGALPFTYHVGPGPAKVKMHLKQDYQFRTLWDVIGRVRGSELADEWVVAGNHRDAWVYGAVDPNSGTAAMLEAVHGVGELLKSGWRPKRTLVFASWDGEEEGLIGSTEWVEQHEADLTSAPAYFNMDVAVCGPKFGASAVPSLKQFLRDVTKAVPSPKGGTLYDAWLKSSQPDASSPQLPTEAIADSRRLPAAQSKDDVPVGDLGSGSDYTAFLQHAGVPSTDVSSTGPYGVYHSVFDNFAWFKKFGDPDFTYEQEMARVFGLEALRMADADILPYDYEEYGKEVTLYLDAAQHRADNKFGEHGLDFGAVNTAARRFQATAGKILAQQKHPPRDAARLNQALRKAERALLTPQGLPHRPWFRHAIYAPGEYTGYAAVVIPGVNEALDKGDSEQARQQLAALAAALDRAAKALEGYR</sequence>
<dbReference type="PANTHER" id="PTHR10404">
    <property type="entry name" value="N-ACETYLATED-ALPHA-LINKED ACIDIC DIPEPTIDASE"/>
    <property type="match status" value="1"/>
</dbReference>
<dbReference type="Gene3D" id="1.20.930.40">
    <property type="entry name" value="Transferrin receptor-like, dimerisation domain"/>
    <property type="match status" value="1"/>
</dbReference>
<evidence type="ECO:0000259" key="6">
    <source>
        <dbReference type="Pfam" id="PF04389"/>
    </source>
</evidence>
<protein>
    <submittedName>
        <fullName evidence="7">Glutamate carboxypeptidase II</fullName>
        <ecNumber evidence="7">3.4.17.21</ecNumber>
    </submittedName>
</protein>
<dbReference type="SUPFAM" id="SSF47672">
    <property type="entry name" value="Transferrin receptor-like dimerisation domain"/>
    <property type="match status" value="1"/>
</dbReference>
<dbReference type="SUPFAM" id="SSF52025">
    <property type="entry name" value="PA domain"/>
    <property type="match status" value="1"/>
</dbReference>
<gene>
    <name evidence="7" type="ORF">SBA1_900012</name>
</gene>
<dbReference type="OrthoDB" id="233977at2"/>
<dbReference type="InterPro" id="IPR003137">
    <property type="entry name" value="PA_domain"/>
</dbReference>
<evidence type="ECO:0000259" key="5">
    <source>
        <dbReference type="Pfam" id="PF04253"/>
    </source>
</evidence>
<feature type="region of interest" description="Disordered" evidence="2">
    <location>
        <begin position="258"/>
        <end position="282"/>
    </location>
</feature>
<keyword evidence="3" id="KW-0732">Signal</keyword>
<feature type="domain" description="PA" evidence="4">
    <location>
        <begin position="159"/>
        <end position="244"/>
    </location>
</feature>
<evidence type="ECO:0000256" key="3">
    <source>
        <dbReference type="SAM" id="SignalP"/>
    </source>
</evidence>
<dbReference type="EMBL" id="OMOD01000189">
    <property type="protein sequence ID" value="SPF49379.1"/>
    <property type="molecule type" value="Genomic_DNA"/>
</dbReference>
<dbReference type="Proteomes" id="UP000238701">
    <property type="component" value="Unassembled WGS sequence"/>
</dbReference>
<accession>A0A2U3LCA4</accession>
<dbReference type="CDD" id="cd02121">
    <property type="entry name" value="PA_GCPII_like"/>
    <property type="match status" value="1"/>
</dbReference>
<dbReference type="FunFam" id="3.40.630.10:FF:000101">
    <property type="entry name" value="N-acetylated alpha-linked acidic dipeptidase like 1"/>
    <property type="match status" value="1"/>
</dbReference>
<evidence type="ECO:0000313" key="7">
    <source>
        <dbReference type="EMBL" id="SPF49379.1"/>
    </source>
</evidence>
<keyword evidence="7" id="KW-0121">Carboxypeptidase</keyword>
<proteinExistence type="inferred from homology"/>
<evidence type="ECO:0000313" key="8">
    <source>
        <dbReference type="Proteomes" id="UP000238701"/>
    </source>
</evidence>
<dbReference type="GO" id="GO:0004181">
    <property type="term" value="F:metallocarboxypeptidase activity"/>
    <property type="evidence" value="ECO:0007669"/>
    <property type="project" value="UniProtKB-EC"/>
</dbReference>
<feature type="domain" description="Peptidase M28" evidence="6">
    <location>
        <begin position="343"/>
        <end position="551"/>
    </location>
</feature>
<name>A0A2U3LCA4_9BACT</name>
<feature type="chain" id="PRO_5015477199" evidence="3">
    <location>
        <begin position="25"/>
        <end position="726"/>
    </location>
</feature>
<dbReference type="Pfam" id="PF04389">
    <property type="entry name" value="Peptidase_M28"/>
    <property type="match status" value="1"/>
</dbReference>
<feature type="signal peptide" evidence="3">
    <location>
        <begin position="1"/>
        <end position="24"/>
    </location>
</feature>
<dbReference type="InterPro" id="IPR007484">
    <property type="entry name" value="Peptidase_M28"/>
</dbReference>
<evidence type="ECO:0000256" key="2">
    <source>
        <dbReference type="SAM" id="MobiDB-lite"/>
    </source>
</evidence>
<dbReference type="SUPFAM" id="SSF53187">
    <property type="entry name" value="Zn-dependent exopeptidases"/>
    <property type="match status" value="1"/>
</dbReference>
<dbReference type="Pfam" id="PF04253">
    <property type="entry name" value="TFR_dimer"/>
    <property type="match status" value="1"/>
</dbReference>
<dbReference type="PANTHER" id="PTHR10404:SF46">
    <property type="entry name" value="VACUOLAR PROTEIN SORTING-ASSOCIATED PROTEIN 70"/>
    <property type="match status" value="1"/>
</dbReference>
<comment type="similarity">
    <text evidence="1">Belongs to the peptidase M28 family. M28B subfamily.</text>
</comment>
<dbReference type="Pfam" id="PF02225">
    <property type="entry name" value="PA"/>
    <property type="match status" value="1"/>
</dbReference>
<evidence type="ECO:0000256" key="1">
    <source>
        <dbReference type="ARBA" id="ARBA00005634"/>
    </source>
</evidence>
<dbReference type="Gene3D" id="3.40.630.10">
    <property type="entry name" value="Zn peptidases"/>
    <property type="match status" value="1"/>
</dbReference>
<dbReference type="EC" id="3.4.17.21" evidence="7"/>
<reference evidence="8" key="1">
    <citation type="submission" date="2018-02" db="EMBL/GenBank/DDBJ databases">
        <authorList>
            <person name="Hausmann B."/>
        </authorList>
    </citation>
    <scope>NUCLEOTIDE SEQUENCE [LARGE SCALE GENOMIC DNA]</scope>
    <source>
        <strain evidence="8">Peat soil MAG SbA1</strain>
    </source>
</reference>
<dbReference type="AlphaFoldDB" id="A0A2U3LCA4"/>